<dbReference type="InterPro" id="IPR000979">
    <property type="entry name" value="Phosphodiesterase_MJ0936/Vps29"/>
</dbReference>
<dbReference type="CDD" id="cd00841">
    <property type="entry name" value="MPP_YfcE"/>
    <property type="match status" value="1"/>
</dbReference>
<dbReference type="OrthoDB" id="9800565at2"/>
<organism evidence="4 5">
    <name type="scientific">Virgibacillus chiguensis</name>
    <dbReference type="NCBI Taxonomy" id="411959"/>
    <lineage>
        <taxon>Bacteria</taxon>
        <taxon>Bacillati</taxon>
        <taxon>Bacillota</taxon>
        <taxon>Bacilli</taxon>
        <taxon>Bacillales</taxon>
        <taxon>Bacillaceae</taxon>
        <taxon>Virgibacillus</taxon>
    </lineage>
</organism>
<comment type="cofactor">
    <cofactor evidence="2">
        <name>a divalent metal cation</name>
        <dbReference type="ChEBI" id="CHEBI:60240"/>
    </cofactor>
</comment>
<dbReference type="AlphaFoldDB" id="A0A1M5MCS3"/>
<proteinExistence type="inferred from homology"/>
<evidence type="ECO:0000313" key="4">
    <source>
        <dbReference type="EMBL" id="SHG74523.1"/>
    </source>
</evidence>
<dbReference type="Proteomes" id="UP000184079">
    <property type="component" value="Unassembled WGS sequence"/>
</dbReference>
<reference evidence="5" key="1">
    <citation type="submission" date="2016-11" db="EMBL/GenBank/DDBJ databases">
        <authorList>
            <person name="Varghese N."/>
            <person name="Submissions S."/>
        </authorList>
    </citation>
    <scope>NUCLEOTIDE SEQUENCE [LARGE SCALE GENOMIC DNA]</scope>
    <source>
        <strain evidence="5">CGMCC 1.6496</strain>
    </source>
</reference>
<comment type="similarity">
    <text evidence="1 2">Belongs to the metallophosphoesterase superfamily. YfcE family.</text>
</comment>
<protein>
    <recommendedName>
        <fullName evidence="2">Phosphoesterase</fullName>
        <ecNumber evidence="2">3.1.4.-</ecNumber>
    </recommendedName>
</protein>
<accession>A0A1M5MCS3</accession>
<dbReference type="InterPro" id="IPR041802">
    <property type="entry name" value="MPP_YfcE"/>
</dbReference>
<evidence type="ECO:0000313" key="5">
    <source>
        <dbReference type="Proteomes" id="UP000184079"/>
    </source>
</evidence>
<keyword evidence="2" id="KW-0479">Metal-binding</keyword>
<keyword evidence="5" id="KW-1185">Reference proteome</keyword>
<dbReference type="SUPFAM" id="SSF56300">
    <property type="entry name" value="Metallo-dependent phosphatases"/>
    <property type="match status" value="1"/>
</dbReference>
<evidence type="ECO:0000256" key="1">
    <source>
        <dbReference type="ARBA" id="ARBA00008950"/>
    </source>
</evidence>
<dbReference type="GO" id="GO:0046872">
    <property type="term" value="F:metal ion binding"/>
    <property type="evidence" value="ECO:0007669"/>
    <property type="project" value="UniProtKB-KW"/>
</dbReference>
<dbReference type="Pfam" id="PF12850">
    <property type="entry name" value="Metallophos_2"/>
    <property type="match status" value="1"/>
</dbReference>
<dbReference type="InterPro" id="IPR029052">
    <property type="entry name" value="Metallo-depent_PP-like"/>
</dbReference>
<dbReference type="InterPro" id="IPR024654">
    <property type="entry name" value="Calcineurin-like_PHP_lpxH"/>
</dbReference>
<gene>
    <name evidence="4" type="ORF">SAMN05421807_101439</name>
</gene>
<evidence type="ECO:0000256" key="2">
    <source>
        <dbReference type="RuleBase" id="RU362039"/>
    </source>
</evidence>
<dbReference type="RefSeq" id="WP_073004708.1">
    <property type="nucleotide sequence ID" value="NZ_FQXD01000001.1"/>
</dbReference>
<dbReference type="NCBIfam" id="TIGR00040">
    <property type="entry name" value="yfcE"/>
    <property type="match status" value="1"/>
</dbReference>
<dbReference type="EC" id="3.1.4.-" evidence="2"/>
<evidence type="ECO:0000259" key="3">
    <source>
        <dbReference type="Pfam" id="PF12850"/>
    </source>
</evidence>
<feature type="domain" description="Calcineurin-like phosphoesterase" evidence="3">
    <location>
        <begin position="3"/>
        <end position="143"/>
    </location>
</feature>
<dbReference type="Gene3D" id="3.60.21.10">
    <property type="match status" value="1"/>
</dbReference>
<dbReference type="GO" id="GO:0016787">
    <property type="term" value="F:hydrolase activity"/>
    <property type="evidence" value="ECO:0007669"/>
    <property type="project" value="UniProtKB-UniRule"/>
</dbReference>
<name>A0A1M5MCS3_9BACI</name>
<dbReference type="EMBL" id="FQXD01000001">
    <property type="protein sequence ID" value="SHG74523.1"/>
    <property type="molecule type" value="Genomic_DNA"/>
</dbReference>
<dbReference type="PANTHER" id="PTHR11124">
    <property type="entry name" value="VACUOLAR SORTING PROTEIN VPS29"/>
    <property type="match status" value="1"/>
</dbReference>
<sequence length="169" mass="19115">MTKVLIVSDSHGLTKELEIIKQRHRVDALIHCGDSELGMDDKEMAGFYSVMGNCDIDTRYPEEQTIQVSGVKFLIVHGHLHQVKSNLLHVAYRAEELGAQVICFGHTHIAGVEQKGNQLLLNPGSIRLPRVRKEKTYAIMEWQVKEEITVRFYSVDGAELEALRYVATL</sequence>